<dbReference type="RefSeq" id="WP_118019307.1">
    <property type="nucleotide sequence ID" value="NZ_QRZM01000010.1"/>
</dbReference>
<evidence type="ECO:0000259" key="1">
    <source>
        <dbReference type="Pfam" id="PF21722"/>
    </source>
</evidence>
<name>A0A412Z0M9_9FIRM</name>
<feature type="domain" description="Glycine-rich" evidence="1">
    <location>
        <begin position="159"/>
        <end position="393"/>
    </location>
</feature>
<reference evidence="2 3" key="1">
    <citation type="submission" date="2018-08" db="EMBL/GenBank/DDBJ databases">
        <title>A genome reference for cultivated species of the human gut microbiota.</title>
        <authorList>
            <person name="Zou Y."/>
            <person name="Xue W."/>
            <person name="Luo G."/>
        </authorList>
    </citation>
    <scope>NUCLEOTIDE SEQUENCE [LARGE SCALE GENOMIC DNA]</scope>
    <source>
        <strain evidence="2 3">AF14-18</strain>
    </source>
</reference>
<dbReference type="Proteomes" id="UP000284543">
    <property type="component" value="Unassembled WGS sequence"/>
</dbReference>
<organism evidence="2 3">
    <name type="scientific">Enterocloster bolteae</name>
    <dbReference type="NCBI Taxonomy" id="208479"/>
    <lineage>
        <taxon>Bacteria</taxon>
        <taxon>Bacillati</taxon>
        <taxon>Bacillota</taxon>
        <taxon>Clostridia</taxon>
        <taxon>Lachnospirales</taxon>
        <taxon>Lachnospiraceae</taxon>
        <taxon>Enterocloster</taxon>
    </lineage>
</organism>
<protein>
    <recommendedName>
        <fullName evidence="1">Glycine-rich domain-containing protein</fullName>
    </recommendedName>
</protein>
<comment type="caution">
    <text evidence="2">The sequence shown here is derived from an EMBL/GenBank/DDBJ whole genome shotgun (WGS) entry which is preliminary data.</text>
</comment>
<sequence>MGEILMTGGSGGITSDDVTVVKAHILKGETALTADSNDEVIEGEMDVQSILSFNGAVYSSTAIMFTWQNPLKGPFSGVIIVGKTDGYPENVDDGTRYYKGYGSNVMASGISNAVVNGFVSNKTYYLKAFSYVSKNNIEWIHPDAFSCVEVIAKGIKTFTSSGEFTVPEGVGAIDIFGVGGGAGGGSGGNSRYGNGSGGGGGYTVTVKDVKVTPGQKIPVTIGNGGAAGIYNGSGNNGGAGGNTVVGNYLTAKGGGPGQGRNGGGNEGGSGGSGGGGGSYYAPGVTLCGGGDGGSNGGAGVSSHGNVVYAGGNGQGRTTRAFGESSGTLYSAGGGGAGADYSGRGGADGGGAGTNWNASGSGGNGNTNTGSGGGGGCSWYNGGAGGSGIAIIRWGY</sequence>
<gene>
    <name evidence="2" type="ORF">DWW02_21440</name>
</gene>
<evidence type="ECO:0000313" key="3">
    <source>
        <dbReference type="Proteomes" id="UP000284543"/>
    </source>
</evidence>
<dbReference type="Pfam" id="PF21722">
    <property type="entry name" value="Gly_rich_2"/>
    <property type="match status" value="1"/>
</dbReference>
<dbReference type="AlphaFoldDB" id="A0A412Z0M9"/>
<proteinExistence type="predicted"/>
<evidence type="ECO:0000313" key="2">
    <source>
        <dbReference type="EMBL" id="RGV73407.1"/>
    </source>
</evidence>
<accession>A0A412Z0M9</accession>
<dbReference type="EMBL" id="QRZM01000010">
    <property type="protein sequence ID" value="RGV73407.1"/>
    <property type="molecule type" value="Genomic_DNA"/>
</dbReference>
<dbReference type="InterPro" id="IPR049304">
    <property type="entry name" value="Gly_rich_dom"/>
</dbReference>